<sequence length="83" mass="9538">MVTINYVRSCEGSARRHPISSFSTLRVRGFLLRPGGSPNQRPLSDFSRWLQSLYSYPRLQEIILRCFAPYSTPLGPAFFCFGY</sequence>
<keyword evidence="2" id="KW-1185">Reference proteome</keyword>
<organism evidence="1 2">
    <name type="scientific">Choiromyces venosus 120613-1</name>
    <dbReference type="NCBI Taxonomy" id="1336337"/>
    <lineage>
        <taxon>Eukaryota</taxon>
        <taxon>Fungi</taxon>
        <taxon>Dikarya</taxon>
        <taxon>Ascomycota</taxon>
        <taxon>Pezizomycotina</taxon>
        <taxon>Pezizomycetes</taxon>
        <taxon>Pezizales</taxon>
        <taxon>Tuberaceae</taxon>
        <taxon>Choiromyces</taxon>
    </lineage>
</organism>
<dbReference type="EMBL" id="ML120404">
    <property type="protein sequence ID" value="RPA97450.1"/>
    <property type="molecule type" value="Genomic_DNA"/>
</dbReference>
<name>A0A3N4JM10_9PEZI</name>
<protein>
    <submittedName>
        <fullName evidence="1">Uncharacterized protein</fullName>
    </submittedName>
</protein>
<evidence type="ECO:0000313" key="1">
    <source>
        <dbReference type="EMBL" id="RPA97450.1"/>
    </source>
</evidence>
<dbReference type="Proteomes" id="UP000276215">
    <property type="component" value="Unassembled WGS sequence"/>
</dbReference>
<accession>A0A3N4JM10</accession>
<dbReference type="AlphaFoldDB" id="A0A3N4JM10"/>
<gene>
    <name evidence="1" type="ORF">L873DRAFT_1119203</name>
</gene>
<evidence type="ECO:0000313" key="2">
    <source>
        <dbReference type="Proteomes" id="UP000276215"/>
    </source>
</evidence>
<proteinExistence type="predicted"/>
<reference evidence="1 2" key="1">
    <citation type="journal article" date="2018" name="Nat. Ecol. Evol.">
        <title>Pezizomycetes genomes reveal the molecular basis of ectomycorrhizal truffle lifestyle.</title>
        <authorList>
            <person name="Murat C."/>
            <person name="Payen T."/>
            <person name="Noel B."/>
            <person name="Kuo A."/>
            <person name="Morin E."/>
            <person name="Chen J."/>
            <person name="Kohler A."/>
            <person name="Krizsan K."/>
            <person name="Balestrini R."/>
            <person name="Da Silva C."/>
            <person name="Montanini B."/>
            <person name="Hainaut M."/>
            <person name="Levati E."/>
            <person name="Barry K.W."/>
            <person name="Belfiori B."/>
            <person name="Cichocki N."/>
            <person name="Clum A."/>
            <person name="Dockter R.B."/>
            <person name="Fauchery L."/>
            <person name="Guy J."/>
            <person name="Iotti M."/>
            <person name="Le Tacon F."/>
            <person name="Lindquist E.A."/>
            <person name="Lipzen A."/>
            <person name="Malagnac F."/>
            <person name="Mello A."/>
            <person name="Molinier V."/>
            <person name="Miyauchi S."/>
            <person name="Poulain J."/>
            <person name="Riccioni C."/>
            <person name="Rubini A."/>
            <person name="Sitrit Y."/>
            <person name="Splivallo R."/>
            <person name="Traeger S."/>
            <person name="Wang M."/>
            <person name="Zifcakova L."/>
            <person name="Wipf D."/>
            <person name="Zambonelli A."/>
            <person name="Paolocci F."/>
            <person name="Nowrousian M."/>
            <person name="Ottonello S."/>
            <person name="Baldrian P."/>
            <person name="Spatafora J.W."/>
            <person name="Henrissat B."/>
            <person name="Nagy L.G."/>
            <person name="Aury J.M."/>
            <person name="Wincker P."/>
            <person name="Grigoriev I.V."/>
            <person name="Bonfante P."/>
            <person name="Martin F.M."/>
        </authorList>
    </citation>
    <scope>NUCLEOTIDE SEQUENCE [LARGE SCALE GENOMIC DNA]</scope>
    <source>
        <strain evidence="1 2">120613-1</strain>
    </source>
</reference>